<sequence length="134" mass="15178">MCFLWSVERLNARLLCLDPAPRLGKLLLCLLPKTLPVHSSILLSSSCGPRPSQPNNSKAEACLTSWIERREFRGVQLHSASVSLEGYTGAYVKHGAKEGMNDVAQKSGRNLRWRQNGCDERSRHESRWRREDGF</sequence>
<reference evidence="1 2" key="1">
    <citation type="journal article" date="2022" name="G3 (Bethesda)">
        <title>Whole-genome sequence and methylome profiling of the almond [Prunus dulcis (Mill.) D.A. Webb] cultivar 'Nonpareil'.</title>
        <authorList>
            <person name="D'Amico-Willman K.M."/>
            <person name="Ouma W.Z."/>
            <person name="Meulia T."/>
            <person name="Sideli G.M."/>
            <person name="Gradziel T.M."/>
            <person name="Fresnedo-Ramirez J."/>
        </authorList>
    </citation>
    <scope>NUCLEOTIDE SEQUENCE [LARGE SCALE GENOMIC DNA]</scope>
    <source>
        <strain evidence="1">Clone GOH B32 T37-40</strain>
    </source>
</reference>
<protein>
    <submittedName>
        <fullName evidence="1">Uncharacterized protein</fullName>
    </submittedName>
</protein>
<evidence type="ECO:0000313" key="1">
    <source>
        <dbReference type="EMBL" id="KAI5338833.1"/>
    </source>
</evidence>
<dbReference type="Proteomes" id="UP001054821">
    <property type="component" value="Chromosome 3"/>
</dbReference>
<keyword evidence="2" id="KW-1185">Reference proteome</keyword>
<evidence type="ECO:0000313" key="2">
    <source>
        <dbReference type="Proteomes" id="UP001054821"/>
    </source>
</evidence>
<organism evidence="1 2">
    <name type="scientific">Prunus dulcis</name>
    <name type="common">Almond</name>
    <name type="synonym">Amygdalus dulcis</name>
    <dbReference type="NCBI Taxonomy" id="3755"/>
    <lineage>
        <taxon>Eukaryota</taxon>
        <taxon>Viridiplantae</taxon>
        <taxon>Streptophyta</taxon>
        <taxon>Embryophyta</taxon>
        <taxon>Tracheophyta</taxon>
        <taxon>Spermatophyta</taxon>
        <taxon>Magnoliopsida</taxon>
        <taxon>eudicotyledons</taxon>
        <taxon>Gunneridae</taxon>
        <taxon>Pentapetalae</taxon>
        <taxon>rosids</taxon>
        <taxon>fabids</taxon>
        <taxon>Rosales</taxon>
        <taxon>Rosaceae</taxon>
        <taxon>Amygdaloideae</taxon>
        <taxon>Amygdaleae</taxon>
        <taxon>Prunus</taxon>
    </lineage>
</organism>
<proteinExistence type="predicted"/>
<dbReference type="EMBL" id="JAJFAZ020000003">
    <property type="protein sequence ID" value="KAI5338833.1"/>
    <property type="molecule type" value="Genomic_DNA"/>
</dbReference>
<dbReference type="AlphaFoldDB" id="A0AAD4W9E8"/>
<name>A0AAD4W9E8_PRUDU</name>
<comment type="caution">
    <text evidence="1">The sequence shown here is derived from an EMBL/GenBank/DDBJ whole genome shotgun (WGS) entry which is preliminary data.</text>
</comment>
<gene>
    <name evidence="1" type="ORF">L3X38_018105</name>
</gene>
<accession>A0AAD4W9E8</accession>